<sequence>MDYNLHVRFELVDRSFVNIVKRDITKLASSFGLSEVEIGKVNIVIAEMASNLIKHTPKGGEILAKPITNENQIIGIEILCLDLGPGMSDPKRMLEDGTSTYGSRGEGLGAIKRVADEFDLYSRRESGTVLLARLYKKGQKPKASQRSKFDFHAVMVAKPGESECGDGWTMVQQNGVCQILAVDGLGHGENAHIAASAAVASFQKQTPSPPGMLLRKIHSDMLKTRGAVMNVASIDLKSNTLTYCGVGNIAGRVLASDGAKSVMSYNGIVGHNLPNTINDHQIVWNNTQILILHSDGLKSRWDLTKYPDLLQHDTSIIAAVIYKEFTRKTDDTLVLVGRTRP</sequence>
<organism evidence="3 4">
    <name type="scientific">Adhaeribacter pallidiroseus</name>
    <dbReference type="NCBI Taxonomy" id="2072847"/>
    <lineage>
        <taxon>Bacteria</taxon>
        <taxon>Pseudomonadati</taxon>
        <taxon>Bacteroidota</taxon>
        <taxon>Cytophagia</taxon>
        <taxon>Cytophagales</taxon>
        <taxon>Hymenobacteraceae</taxon>
        <taxon>Adhaeribacter</taxon>
    </lineage>
</organism>
<dbReference type="Pfam" id="PF13581">
    <property type="entry name" value="HATPase_c_2"/>
    <property type="match status" value="1"/>
</dbReference>
<dbReference type="InterPro" id="IPR036457">
    <property type="entry name" value="PPM-type-like_dom_sf"/>
</dbReference>
<dbReference type="Pfam" id="PF07228">
    <property type="entry name" value="SpoIIE"/>
    <property type="match status" value="1"/>
</dbReference>
<dbReference type="InterPro" id="IPR001932">
    <property type="entry name" value="PPM-type_phosphatase-like_dom"/>
</dbReference>
<evidence type="ECO:0000313" key="3">
    <source>
        <dbReference type="EMBL" id="RDC58829.1"/>
    </source>
</evidence>
<proteinExistence type="predicted"/>
<gene>
    <name evidence="3" type="ORF">AHMF7616_05263</name>
</gene>
<dbReference type="PANTHER" id="PTHR35801">
    <property type="entry name" value="PHOSPHOSERINE PHOSPHATASE RSBX"/>
    <property type="match status" value="1"/>
</dbReference>
<dbReference type="OrthoDB" id="479131at2"/>
<dbReference type="SUPFAM" id="SSF55874">
    <property type="entry name" value="ATPase domain of HSP90 chaperone/DNA topoisomerase II/histidine kinase"/>
    <property type="match status" value="1"/>
</dbReference>
<dbReference type="PANTHER" id="PTHR35801:SF1">
    <property type="entry name" value="PHOSPHOSERINE PHOSPHATASE RSBX"/>
    <property type="match status" value="1"/>
</dbReference>
<dbReference type="EMBL" id="QASA01000002">
    <property type="protein sequence ID" value="RDC58829.1"/>
    <property type="molecule type" value="Genomic_DNA"/>
</dbReference>
<dbReference type="InterPro" id="IPR036890">
    <property type="entry name" value="HATPase_C_sf"/>
</dbReference>
<dbReference type="RefSeq" id="WP_115375842.1">
    <property type="nucleotide sequence ID" value="NZ_QASA01000002.1"/>
</dbReference>
<reference evidence="3 4" key="1">
    <citation type="submission" date="2018-04" db="EMBL/GenBank/DDBJ databases">
        <title>Adhaeribacter sp. HMF7616 genome sequencing and assembly.</title>
        <authorList>
            <person name="Kang H."/>
            <person name="Kang J."/>
            <person name="Cha I."/>
            <person name="Kim H."/>
            <person name="Joh K."/>
        </authorList>
    </citation>
    <scope>NUCLEOTIDE SEQUENCE [LARGE SCALE GENOMIC DNA]</scope>
    <source>
        <strain evidence="3 4">HMF7616</strain>
    </source>
</reference>
<dbReference type="GO" id="GO:0004674">
    <property type="term" value="F:protein serine/threonine kinase activity"/>
    <property type="evidence" value="ECO:0007669"/>
    <property type="project" value="UniProtKB-KW"/>
</dbReference>
<accession>A0A369Q7C5</accession>
<dbReference type="InterPro" id="IPR003594">
    <property type="entry name" value="HATPase_dom"/>
</dbReference>
<dbReference type="InterPro" id="IPR039248">
    <property type="entry name" value="Ptase_RsbX"/>
</dbReference>
<keyword evidence="4" id="KW-1185">Reference proteome</keyword>
<dbReference type="Proteomes" id="UP000253919">
    <property type="component" value="Unassembled WGS sequence"/>
</dbReference>
<keyword evidence="3" id="KW-0723">Serine/threonine-protein kinase</keyword>
<dbReference type="Gene3D" id="3.30.565.10">
    <property type="entry name" value="Histidine kinase-like ATPase, C-terminal domain"/>
    <property type="match status" value="1"/>
</dbReference>
<dbReference type="Gene3D" id="3.60.40.10">
    <property type="entry name" value="PPM-type phosphatase domain"/>
    <property type="match status" value="1"/>
</dbReference>
<dbReference type="AlphaFoldDB" id="A0A369Q7C5"/>
<comment type="caution">
    <text evidence="3">The sequence shown here is derived from an EMBL/GenBank/DDBJ whole genome shotgun (WGS) entry which is preliminary data.</text>
</comment>
<dbReference type="EC" id="2.7.11.1" evidence="3"/>
<evidence type="ECO:0000259" key="1">
    <source>
        <dbReference type="Pfam" id="PF07228"/>
    </source>
</evidence>
<dbReference type="SUPFAM" id="SSF81606">
    <property type="entry name" value="PP2C-like"/>
    <property type="match status" value="1"/>
</dbReference>
<keyword evidence="3" id="KW-0418">Kinase</keyword>
<keyword evidence="3" id="KW-0808">Transferase</keyword>
<name>A0A369Q7C5_9BACT</name>
<evidence type="ECO:0000259" key="2">
    <source>
        <dbReference type="Pfam" id="PF13581"/>
    </source>
</evidence>
<feature type="domain" description="PPM-type phosphatase" evidence="1">
    <location>
        <begin position="178"/>
        <end position="298"/>
    </location>
</feature>
<evidence type="ECO:0000313" key="4">
    <source>
        <dbReference type="Proteomes" id="UP000253919"/>
    </source>
</evidence>
<protein>
    <submittedName>
        <fullName evidence="3">Non-specific serine/threonine protein kinase</fullName>
        <ecNumber evidence="3">2.7.11.1</ecNumber>
    </submittedName>
</protein>
<feature type="domain" description="Histidine kinase/HSP90-like ATPase" evidence="2">
    <location>
        <begin position="20"/>
        <end position="132"/>
    </location>
</feature>